<protein>
    <recommendedName>
        <fullName evidence="4">Secreted protein</fullName>
    </recommendedName>
</protein>
<gene>
    <name evidence="2" type="ORF">SEMRO_1874_G302981.1</name>
</gene>
<dbReference type="AlphaFoldDB" id="A0A9N8ERF9"/>
<sequence length="110" mass="12468">MHFVAFRCRFLPRVLHLSLMLTLDRPSNLNPPALFHHGGSLISLVPVRRLRFIAGIAHHHQPRCPRLHETASAIVLRHLDEEQYPRIHDVGVVASPVPVIDHSISFIVSL</sequence>
<proteinExistence type="predicted"/>
<evidence type="ECO:0000313" key="3">
    <source>
        <dbReference type="Proteomes" id="UP001153069"/>
    </source>
</evidence>
<feature type="chain" id="PRO_5040277975" description="Secreted protein" evidence="1">
    <location>
        <begin position="17"/>
        <end position="110"/>
    </location>
</feature>
<dbReference type="EMBL" id="CAICTM010001872">
    <property type="protein sequence ID" value="CAB9526717.1"/>
    <property type="molecule type" value="Genomic_DNA"/>
</dbReference>
<feature type="signal peptide" evidence="1">
    <location>
        <begin position="1"/>
        <end position="16"/>
    </location>
</feature>
<evidence type="ECO:0000313" key="2">
    <source>
        <dbReference type="EMBL" id="CAB9526717.1"/>
    </source>
</evidence>
<reference evidence="2" key="1">
    <citation type="submission" date="2020-06" db="EMBL/GenBank/DDBJ databases">
        <authorList>
            <consortium name="Plant Systems Biology data submission"/>
        </authorList>
    </citation>
    <scope>NUCLEOTIDE SEQUENCE</scope>
    <source>
        <strain evidence="2">D6</strain>
    </source>
</reference>
<evidence type="ECO:0000256" key="1">
    <source>
        <dbReference type="SAM" id="SignalP"/>
    </source>
</evidence>
<keyword evidence="3" id="KW-1185">Reference proteome</keyword>
<organism evidence="2 3">
    <name type="scientific">Seminavis robusta</name>
    <dbReference type="NCBI Taxonomy" id="568900"/>
    <lineage>
        <taxon>Eukaryota</taxon>
        <taxon>Sar</taxon>
        <taxon>Stramenopiles</taxon>
        <taxon>Ochrophyta</taxon>
        <taxon>Bacillariophyta</taxon>
        <taxon>Bacillariophyceae</taxon>
        <taxon>Bacillariophycidae</taxon>
        <taxon>Naviculales</taxon>
        <taxon>Naviculaceae</taxon>
        <taxon>Seminavis</taxon>
    </lineage>
</organism>
<comment type="caution">
    <text evidence="2">The sequence shown here is derived from an EMBL/GenBank/DDBJ whole genome shotgun (WGS) entry which is preliminary data.</text>
</comment>
<evidence type="ECO:0008006" key="4">
    <source>
        <dbReference type="Google" id="ProtNLM"/>
    </source>
</evidence>
<accession>A0A9N8ERF9</accession>
<keyword evidence="1" id="KW-0732">Signal</keyword>
<dbReference type="Proteomes" id="UP001153069">
    <property type="component" value="Unassembled WGS sequence"/>
</dbReference>
<name>A0A9N8ERF9_9STRA</name>